<keyword evidence="5 12" id="KW-0677">Repeat</keyword>
<accession>A0A662YVQ1</accession>
<evidence type="ECO:0000313" key="14">
    <source>
        <dbReference type="EMBL" id="RXN00157.1"/>
    </source>
</evidence>
<evidence type="ECO:0000256" key="11">
    <source>
        <dbReference type="PROSITE-ProRule" id="PRU00401"/>
    </source>
</evidence>
<dbReference type="GO" id="GO:0004864">
    <property type="term" value="F:protein phosphatase inhibitor activity"/>
    <property type="evidence" value="ECO:0007669"/>
    <property type="project" value="UniProtKB-UniRule"/>
</dbReference>
<feature type="region of interest" description="Disordered" evidence="13">
    <location>
        <begin position="296"/>
        <end position="331"/>
    </location>
</feature>
<evidence type="ECO:0000256" key="5">
    <source>
        <dbReference type="ARBA" id="ARBA00022737"/>
    </source>
</evidence>
<comment type="subcellular location">
    <subcellularLocation>
        <location evidence="2">Cytoplasm</location>
    </subcellularLocation>
    <subcellularLocation>
        <location evidence="1">Nucleus</location>
    </subcellularLocation>
    <subcellularLocation>
        <location evidence="10">Synapse</location>
    </subcellularLocation>
</comment>
<evidence type="ECO:0000256" key="12">
    <source>
        <dbReference type="RuleBase" id="RU301113"/>
    </source>
</evidence>
<dbReference type="GO" id="GO:0005737">
    <property type="term" value="C:cytoplasm"/>
    <property type="evidence" value="ECO:0007669"/>
    <property type="project" value="UniProtKB-SubCell"/>
</dbReference>
<dbReference type="SMART" id="SM00707">
    <property type="entry name" value="RPEL"/>
    <property type="match status" value="2"/>
</dbReference>
<evidence type="ECO:0000256" key="1">
    <source>
        <dbReference type="ARBA" id="ARBA00004123"/>
    </source>
</evidence>
<comment type="subunit">
    <text evidence="12">Binds PPP1CA and actin.</text>
</comment>
<keyword evidence="9" id="KW-0650">Protein phosphatase inhibitor</keyword>
<dbReference type="EMBL" id="SCEB01000232">
    <property type="protein sequence ID" value="RXN00157.1"/>
    <property type="molecule type" value="Genomic_DNA"/>
</dbReference>
<protein>
    <recommendedName>
        <fullName evidence="12">Phosphatase and actin regulator</fullName>
    </recommendedName>
</protein>
<evidence type="ECO:0000256" key="2">
    <source>
        <dbReference type="ARBA" id="ARBA00004496"/>
    </source>
</evidence>
<evidence type="ECO:0000256" key="9">
    <source>
        <dbReference type="ARBA" id="ARBA00023272"/>
    </source>
</evidence>
<comment type="similarity">
    <text evidence="3 12">Belongs to the phosphatase and actin regulator family.</text>
</comment>
<feature type="repeat" description="RPEL" evidence="11">
    <location>
        <begin position="346"/>
        <end position="371"/>
    </location>
</feature>
<feature type="compositionally biased region" description="Acidic residues" evidence="13">
    <location>
        <begin position="318"/>
        <end position="331"/>
    </location>
</feature>
<gene>
    <name evidence="14" type="ORF">EOD39_10142</name>
</gene>
<evidence type="ECO:0000256" key="4">
    <source>
        <dbReference type="ARBA" id="ARBA00022490"/>
    </source>
</evidence>
<keyword evidence="8" id="KW-0539">Nucleus</keyword>
<sequence>MKPMNNKEHANNNVSFTIHCHIGKEIKHICSNCSRGNEAHDAEEVERLAAMRSESLVPGTHTPPIRRRSKFATIGRLFKPWKWRKKKSEKFKQTSAALERKISMRQSRDELIKRGVLKEIFDKDGEIPVTKEDRELEKGQSSVPMPHMLECEAGDHTYEMIPNTERVDGTDSGQPIKLPCMPGKLSPPLPPKKVMICVPPWGMDPTFNAYSQKCSQQSMAQHHHSIMPSQLAAHQHQLQYGGPIPIHQPVAPSRMIEELNKTLALTMQRLESSGLHAGKGSIVDGRQVPTVVIECDDDKENVPNESDYEDLPSMYRDEQDEDEDDDDDDDDTFFTSSLALKVCRKDSLAIKLCNRPSKRELEEMNIIPMQTDEERLELRQQIGTKLTR</sequence>
<evidence type="ECO:0000256" key="7">
    <source>
        <dbReference type="ARBA" id="ARBA00023203"/>
    </source>
</evidence>
<dbReference type="GO" id="GO:0005634">
    <property type="term" value="C:nucleus"/>
    <property type="evidence" value="ECO:0007669"/>
    <property type="project" value="UniProtKB-SubCell"/>
</dbReference>
<dbReference type="GO" id="GO:0003779">
    <property type="term" value="F:actin binding"/>
    <property type="evidence" value="ECO:0007669"/>
    <property type="project" value="UniProtKB-KW"/>
</dbReference>
<keyword evidence="15" id="KW-1185">Reference proteome</keyword>
<organism evidence="14 15">
    <name type="scientific">Acipenser ruthenus</name>
    <name type="common">Sterlet sturgeon</name>
    <dbReference type="NCBI Taxonomy" id="7906"/>
    <lineage>
        <taxon>Eukaryota</taxon>
        <taxon>Metazoa</taxon>
        <taxon>Chordata</taxon>
        <taxon>Craniata</taxon>
        <taxon>Vertebrata</taxon>
        <taxon>Euteleostomi</taxon>
        <taxon>Actinopterygii</taxon>
        <taxon>Chondrostei</taxon>
        <taxon>Acipenseriformes</taxon>
        <taxon>Acipenseridae</taxon>
        <taxon>Acipenser</taxon>
    </lineage>
</organism>
<evidence type="ECO:0000313" key="15">
    <source>
        <dbReference type="Proteomes" id="UP000289886"/>
    </source>
</evidence>
<keyword evidence="7 12" id="KW-0009">Actin-binding</keyword>
<proteinExistence type="inferred from homology"/>
<evidence type="ECO:0000256" key="3">
    <source>
        <dbReference type="ARBA" id="ARBA00009795"/>
    </source>
</evidence>
<dbReference type="PANTHER" id="PTHR12751">
    <property type="entry name" value="PHOSPHATASE AND ACTIN REGULATOR PHACTR"/>
    <property type="match status" value="1"/>
</dbReference>
<keyword evidence="6" id="KW-0770">Synapse</keyword>
<keyword evidence="4" id="KW-0963">Cytoplasm</keyword>
<name>A0A662YVQ1_ACIRT</name>
<dbReference type="Pfam" id="PF02755">
    <property type="entry name" value="RPEL"/>
    <property type="match status" value="1"/>
</dbReference>
<reference evidence="14 15" key="1">
    <citation type="submission" date="2019-01" db="EMBL/GenBank/DDBJ databases">
        <title>Draft Genome and Complete Hox-Cluster Characterization of the Sterlet Sturgeon (Acipenser ruthenus).</title>
        <authorList>
            <person name="Wei Q."/>
        </authorList>
    </citation>
    <scope>NUCLEOTIDE SEQUENCE [LARGE SCALE GENOMIC DNA]</scope>
    <source>
        <strain evidence="14">WHYD16114868_AA</strain>
        <tissue evidence="14">Blood</tissue>
    </source>
</reference>
<dbReference type="InterPro" id="IPR004018">
    <property type="entry name" value="RPEL_repeat"/>
</dbReference>
<dbReference type="PANTHER" id="PTHR12751:SF6">
    <property type="entry name" value="PHOSPHATASE AND ACTIN REGULATOR 1"/>
    <property type="match status" value="1"/>
</dbReference>
<dbReference type="PROSITE" id="PS51073">
    <property type="entry name" value="RPEL"/>
    <property type="match status" value="2"/>
</dbReference>
<dbReference type="GO" id="GO:0043149">
    <property type="term" value="P:stress fiber assembly"/>
    <property type="evidence" value="ECO:0007669"/>
    <property type="project" value="TreeGrafter"/>
</dbReference>
<evidence type="ECO:0000256" key="10">
    <source>
        <dbReference type="ARBA" id="ARBA00034103"/>
    </source>
</evidence>
<comment type="caution">
    <text evidence="14">The sequence shown here is derived from an EMBL/GenBank/DDBJ whole genome shotgun (WGS) entry which is preliminary data.</text>
</comment>
<dbReference type="GO" id="GO:0048870">
    <property type="term" value="P:cell motility"/>
    <property type="evidence" value="ECO:0007669"/>
    <property type="project" value="TreeGrafter"/>
</dbReference>
<evidence type="ECO:0000256" key="6">
    <source>
        <dbReference type="ARBA" id="ARBA00023018"/>
    </source>
</evidence>
<evidence type="ECO:0000256" key="8">
    <source>
        <dbReference type="ARBA" id="ARBA00023242"/>
    </source>
</evidence>
<dbReference type="AlphaFoldDB" id="A0A662YVQ1"/>
<feature type="repeat" description="RPEL" evidence="11">
    <location>
        <begin position="96"/>
        <end position="121"/>
    </location>
</feature>
<dbReference type="Gene3D" id="6.10.140.1750">
    <property type="match status" value="1"/>
</dbReference>
<dbReference type="Proteomes" id="UP000289886">
    <property type="component" value="Unassembled WGS sequence"/>
</dbReference>
<evidence type="ECO:0000256" key="13">
    <source>
        <dbReference type="SAM" id="MobiDB-lite"/>
    </source>
</evidence>
<dbReference type="GO" id="GO:0045202">
    <property type="term" value="C:synapse"/>
    <property type="evidence" value="ECO:0007669"/>
    <property type="project" value="UniProtKB-SubCell"/>
</dbReference>